<evidence type="ECO:0000313" key="1">
    <source>
        <dbReference type="EMBL" id="TFK41421.1"/>
    </source>
</evidence>
<sequence>MSSRIPSEIVDYIVDYLHDDRLTLLACSLTASPFLATSRLHLFSEVKLDYAGIDTFLQVLDVPYSTIAPAMRRLVIDKQKAQNTPAISSSKKREPYIPKYRANLVASLQGVQSICLSNCWLVYIPTPFWHLLSDLKGVHTLELRKFLSSSTTQFLSYVCALPSLKTMSVSEVVWDPLRCDLESFQSQKSLAIPLLEVTKHSQYGILEWLMTQQPVPHVNTLRIVIDTVHGPVVLSTVQRYLSAVGASVQHLILDVQSGIPDLQVSSGVDFSTFTNVKSISIQNVSVSTQNLQSHRLENFLGSVFSQAKSEYLHQVNLSMSVEDTNDGFSFFGIPHDVVLQCYNWGGLPGILEQNLGTQLEKLNVSINNYASYQHQTAESILRKGPFKGFDERGALHIDFPRFMLEEAL</sequence>
<dbReference type="AlphaFoldDB" id="A0A5C3MJQ8"/>
<dbReference type="OrthoDB" id="2977329at2759"/>
<organism evidence="1 2">
    <name type="scientific">Crucibulum laeve</name>
    <dbReference type="NCBI Taxonomy" id="68775"/>
    <lineage>
        <taxon>Eukaryota</taxon>
        <taxon>Fungi</taxon>
        <taxon>Dikarya</taxon>
        <taxon>Basidiomycota</taxon>
        <taxon>Agaricomycotina</taxon>
        <taxon>Agaricomycetes</taxon>
        <taxon>Agaricomycetidae</taxon>
        <taxon>Agaricales</taxon>
        <taxon>Agaricineae</taxon>
        <taxon>Nidulariaceae</taxon>
        <taxon>Crucibulum</taxon>
    </lineage>
</organism>
<proteinExistence type="predicted"/>
<dbReference type="Proteomes" id="UP000308652">
    <property type="component" value="Unassembled WGS sequence"/>
</dbReference>
<accession>A0A5C3MJQ8</accession>
<protein>
    <recommendedName>
        <fullName evidence="3">F-box domain-containing protein</fullName>
    </recommendedName>
</protein>
<evidence type="ECO:0000313" key="2">
    <source>
        <dbReference type="Proteomes" id="UP000308652"/>
    </source>
</evidence>
<dbReference type="EMBL" id="ML213594">
    <property type="protein sequence ID" value="TFK41421.1"/>
    <property type="molecule type" value="Genomic_DNA"/>
</dbReference>
<evidence type="ECO:0008006" key="3">
    <source>
        <dbReference type="Google" id="ProtNLM"/>
    </source>
</evidence>
<keyword evidence="2" id="KW-1185">Reference proteome</keyword>
<gene>
    <name evidence="1" type="ORF">BDQ12DRAFT_720273</name>
</gene>
<reference evidence="1 2" key="1">
    <citation type="journal article" date="2019" name="Nat. Ecol. Evol.">
        <title>Megaphylogeny resolves global patterns of mushroom evolution.</title>
        <authorList>
            <person name="Varga T."/>
            <person name="Krizsan K."/>
            <person name="Foldi C."/>
            <person name="Dima B."/>
            <person name="Sanchez-Garcia M."/>
            <person name="Sanchez-Ramirez S."/>
            <person name="Szollosi G.J."/>
            <person name="Szarkandi J.G."/>
            <person name="Papp V."/>
            <person name="Albert L."/>
            <person name="Andreopoulos W."/>
            <person name="Angelini C."/>
            <person name="Antonin V."/>
            <person name="Barry K.W."/>
            <person name="Bougher N.L."/>
            <person name="Buchanan P."/>
            <person name="Buyck B."/>
            <person name="Bense V."/>
            <person name="Catcheside P."/>
            <person name="Chovatia M."/>
            <person name="Cooper J."/>
            <person name="Damon W."/>
            <person name="Desjardin D."/>
            <person name="Finy P."/>
            <person name="Geml J."/>
            <person name="Haridas S."/>
            <person name="Hughes K."/>
            <person name="Justo A."/>
            <person name="Karasinski D."/>
            <person name="Kautmanova I."/>
            <person name="Kiss B."/>
            <person name="Kocsube S."/>
            <person name="Kotiranta H."/>
            <person name="LaButti K.M."/>
            <person name="Lechner B.E."/>
            <person name="Liimatainen K."/>
            <person name="Lipzen A."/>
            <person name="Lukacs Z."/>
            <person name="Mihaltcheva S."/>
            <person name="Morgado L.N."/>
            <person name="Niskanen T."/>
            <person name="Noordeloos M.E."/>
            <person name="Ohm R.A."/>
            <person name="Ortiz-Santana B."/>
            <person name="Ovrebo C."/>
            <person name="Racz N."/>
            <person name="Riley R."/>
            <person name="Savchenko A."/>
            <person name="Shiryaev A."/>
            <person name="Soop K."/>
            <person name="Spirin V."/>
            <person name="Szebenyi C."/>
            <person name="Tomsovsky M."/>
            <person name="Tulloss R.E."/>
            <person name="Uehling J."/>
            <person name="Grigoriev I.V."/>
            <person name="Vagvolgyi C."/>
            <person name="Papp T."/>
            <person name="Martin F.M."/>
            <person name="Miettinen O."/>
            <person name="Hibbett D.S."/>
            <person name="Nagy L.G."/>
        </authorList>
    </citation>
    <scope>NUCLEOTIDE SEQUENCE [LARGE SCALE GENOMIC DNA]</scope>
    <source>
        <strain evidence="1 2">CBS 166.37</strain>
    </source>
</reference>
<name>A0A5C3MJQ8_9AGAR</name>